<keyword evidence="2" id="KW-0378">Hydrolase</keyword>
<evidence type="ECO:0000313" key="2">
    <source>
        <dbReference type="EMBL" id="AKJ94899.1"/>
    </source>
</evidence>
<dbReference type="Gene3D" id="1.10.390.10">
    <property type="entry name" value="Neutral Protease Domain 2"/>
    <property type="match status" value="1"/>
</dbReference>
<organism evidence="2 3">
    <name type="scientific">Thioalkalivibrio versutus</name>
    <dbReference type="NCBI Taxonomy" id="106634"/>
    <lineage>
        <taxon>Bacteria</taxon>
        <taxon>Pseudomonadati</taxon>
        <taxon>Pseudomonadota</taxon>
        <taxon>Gammaproteobacteria</taxon>
        <taxon>Chromatiales</taxon>
        <taxon>Ectothiorhodospiraceae</taxon>
        <taxon>Thioalkalivibrio</taxon>
    </lineage>
</organism>
<sequence>MRPGLWVCSVVLWLAGGAASADTAYDGVTLEVELDPSQARLEGRFEADPARIDPASLRRFRLDPGIAVDAVTLGGQVVEFDRSEDGWLELAREPGADDGPLAIRYGARLSAPDQARPGSGYLGPDGGYLPPGADWYPRRPDAEPHAVRIELKSLGGHLGVASGSRVAEERRGDEYHATFEHPAGRALAIATGPWEPAELRVGDVEVRTLFPVGLEERFGETYREQAAKYLQRFNDEIGPYPFATFTIAASPQPVGLAFSGFTLLGERVIPLPFIPHTSLGHEVLHAWWGTGVYVDYSAGNWSEGLTTYMADYQFKRDRGEGRDERGQWLRDYAALPAGEDRAHGSFRGGNSGAARIAGYHRGAMLWRMLEDRIGREALLSGARTLYDEWRFREADWDAVIGAFDGTTDEDLRPFFSQWVERAGAPALELTGLRREARGDGWRVQGRLQQRDEQAPWELYVPLELETENGRETHWVELNAVEKGISLETSSRPLAIAIDPDWRMFRHLAADESPAILRQGALDPEARVVALEDAEPSEVAPWLGRVPGSAHDAEGMRIVLGSHSSVAGWLGRHDLPSDPVALANAGEIGPGARAWAVPDTRLVVISGADAGTRREVLAALRHRSHYSYLLPGANGEWQTGLWSQPGIWQEFDDDE</sequence>
<dbReference type="OrthoDB" id="9762302at2"/>
<keyword evidence="2" id="KW-0645">Protease</keyword>
<proteinExistence type="predicted"/>
<dbReference type="PATRIC" id="fig|106634.4.peg.1177"/>
<accession>A0A0G3G3B2</accession>
<keyword evidence="3" id="KW-1185">Reference proteome</keyword>
<keyword evidence="1" id="KW-0732">Signal</keyword>
<dbReference type="InterPro" id="IPR027268">
    <property type="entry name" value="Peptidase_M4/M1_CTD_sf"/>
</dbReference>
<dbReference type="EMBL" id="CP011367">
    <property type="protein sequence ID" value="AKJ94899.1"/>
    <property type="molecule type" value="Genomic_DNA"/>
</dbReference>
<dbReference type="GO" id="GO:0004177">
    <property type="term" value="F:aminopeptidase activity"/>
    <property type="evidence" value="ECO:0007669"/>
    <property type="project" value="UniProtKB-KW"/>
</dbReference>
<evidence type="ECO:0000256" key="1">
    <source>
        <dbReference type="SAM" id="SignalP"/>
    </source>
</evidence>
<evidence type="ECO:0000313" key="3">
    <source>
        <dbReference type="Proteomes" id="UP000064201"/>
    </source>
</evidence>
<reference evidence="2 3" key="1">
    <citation type="submission" date="2015-04" db="EMBL/GenBank/DDBJ databases">
        <title>Complete Sequence for the Genome of the Thioalkalivibrio versutus D301.</title>
        <authorList>
            <person name="Mu T."/>
            <person name="Zhou J."/>
            <person name="Xu X."/>
        </authorList>
    </citation>
    <scope>NUCLEOTIDE SEQUENCE [LARGE SCALE GENOMIC DNA]</scope>
    <source>
        <strain evidence="2 3">D301</strain>
    </source>
</reference>
<dbReference type="STRING" id="106634.TVD_05775"/>
<name>A0A0G3G3B2_9GAMM</name>
<feature type="chain" id="PRO_5002553919" evidence="1">
    <location>
        <begin position="21"/>
        <end position="654"/>
    </location>
</feature>
<dbReference type="Proteomes" id="UP000064201">
    <property type="component" value="Chromosome"/>
</dbReference>
<dbReference type="KEGG" id="tvr:TVD_05775"/>
<dbReference type="SUPFAM" id="SSF55486">
    <property type="entry name" value="Metalloproteases ('zincins'), catalytic domain"/>
    <property type="match status" value="1"/>
</dbReference>
<dbReference type="AlphaFoldDB" id="A0A0G3G3B2"/>
<keyword evidence="2" id="KW-0031">Aminopeptidase</keyword>
<feature type="signal peptide" evidence="1">
    <location>
        <begin position="1"/>
        <end position="20"/>
    </location>
</feature>
<gene>
    <name evidence="2" type="ORF">TVD_05775</name>
</gene>
<protein>
    <submittedName>
        <fullName evidence="2">Aminopeptidase N</fullName>
    </submittedName>
</protein>
<dbReference type="RefSeq" id="WP_047251049.1">
    <property type="nucleotide sequence ID" value="NZ_CP011367.1"/>
</dbReference>